<dbReference type="GO" id="GO:0045927">
    <property type="term" value="P:positive regulation of growth"/>
    <property type="evidence" value="ECO:0007669"/>
    <property type="project" value="InterPro"/>
</dbReference>
<dbReference type="Pfam" id="PF05003">
    <property type="entry name" value="DUF668"/>
    <property type="match status" value="1"/>
</dbReference>
<feature type="region of interest" description="Disordered" evidence="1">
    <location>
        <begin position="328"/>
        <end position="347"/>
    </location>
</feature>
<dbReference type="EMBL" id="BAABME010010941">
    <property type="protein sequence ID" value="GAA0182992.1"/>
    <property type="molecule type" value="Genomic_DNA"/>
</dbReference>
<dbReference type="Proteomes" id="UP001454036">
    <property type="component" value="Unassembled WGS sequence"/>
</dbReference>
<feature type="region of interest" description="Disordered" evidence="1">
    <location>
        <begin position="354"/>
        <end position="384"/>
    </location>
</feature>
<feature type="compositionally biased region" description="Polar residues" evidence="1">
    <location>
        <begin position="328"/>
        <end position="344"/>
    </location>
</feature>
<dbReference type="Pfam" id="PF11961">
    <property type="entry name" value="DUF3475"/>
    <property type="match status" value="1"/>
</dbReference>
<dbReference type="PANTHER" id="PTHR31371">
    <property type="entry name" value="BNAC09G50660D PROTEIN"/>
    <property type="match status" value="1"/>
</dbReference>
<evidence type="ECO:0000313" key="5">
    <source>
        <dbReference type="Proteomes" id="UP001454036"/>
    </source>
</evidence>
<evidence type="ECO:0000259" key="3">
    <source>
        <dbReference type="Pfam" id="PF11961"/>
    </source>
</evidence>
<gene>
    <name evidence="4" type="ORF">LIER_30484</name>
</gene>
<proteinExistence type="predicted"/>
<feature type="domain" description="DUF3475" evidence="3">
    <location>
        <begin position="29"/>
        <end position="85"/>
    </location>
</feature>
<sequence>MMVAESWFRSILRASKKHVPESEKLVLGVLAFEVASLMSKLVQLWQCLNDKQVTKLRQEIASSDGIKKLVSDDDEYVVRLICAEMMDNLANLARAVARISKKCSDPLLRSFESAFNDLMKMGTDPYGWQFTWKKMDQKVKKMEKFIMVNSNLYQEMEMLSDLEQTLRRMKSEDTTDSFRLVECTKMTQKVAWKQHEVKHLKQISLWNRTYDYTVQLLVGSVYTIFGRIGHVFGINNAAEMGIKDSGVLGSDHIPRSHSVVFMQSSVHPSETVNHRFFSGPLGNIATKSGPLLSRNNMRNNMNSSYSGPIQTSAAEASLGTRRQSSVGFCSGPLSSSSHQASPLNRTKKSSRSFLQFWSRSSKSHRQSPSAGPIKGSMISGSTSSAGNCNLNSDAPFSRNLGKDVNVDTVASTNKMQDTLSSCGFNTQRLRAPPDSLGAAALALHYANLIIVIEKLAASPHLIGQDARVDVYNMLPASIRMALRAKLKPYAKELSSSVYDTALAREWNEAISSILEWLAPLAHNMIRWQSERSIEHQNSGFRTNVLLVQTLYFANQEKIEAIITELLVGLNYIWRFGREITAKAIAGCSSGITVDDYFDG</sequence>
<evidence type="ECO:0000256" key="1">
    <source>
        <dbReference type="SAM" id="MobiDB-lite"/>
    </source>
</evidence>
<evidence type="ECO:0000259" key="2">
    <source>
        <dbReference type="Pfam" id="PF05003"/>
    </source>
</evidence>
<reference evidence="4 5" key="1">
    <citation type="submission" date="2024-01" db="EMBL/GenBank/DDBJ databases">
        <title>The complete chloroplast genome sequence of Lithospermum erythrorhizon: insights into the phylogenetic relationship among Boraginaceae species and the maternal lineages of purple gromwells.</title>
        <authorList>
            <person name="Okada T."/>
            <person name="Watanabe K."/>
        </authorList>
    </citation>
    <scope>NUCLEOTIDE SEQUENCE [LARGE SCALE GENOMIC DNA]</scope>
</reference>
<organism evidence="4 5">
    <name type="scientific">Lithospermum erythrorhizon</name>
    <name type="common">Purple gromwell</name>
    <name type="synonym">Lithospermum officinale var. erythrorhizon</name>
    <dbReference type="NCBI Taxonomy" id="34254"/>
    <lineage>
        <taxon>Eukaryota</taxon>
        <taxon>Viridiplantae</taxon>
        <taxon>Streptophyta</taxon>
        <taxon>Embryophyta</taxon>
        <taxon>Tracheophyta</taxon>
        <taxon>Spermatophyta</taxon>
        <taxon>Magnoliopsida</taxon>
        <taxon>eudicotyledons</taxon>
        <taxon>Gunneridae</taxon>
        <taxon>Pentapetalae</taxon>
        <taxon>asterids</taxon>
        <taxon>lamiids</taxon>
        <taxon>Boraginales</taxon>
        <taxon>Boraginaceae</taxon>
        <taxon>Boraginoideae</taxon>
        <taxon>Lithospermeae</taxon>
        <taxon>Lithospermum</taxon>
    </lineage>
</organism>
<keyword evidence="5" id="KW-1185">Reference proteome</keyword>
<protein>
    <recommendedName>
        <fullName evidence="6">DUF668 domain-containing protein</fullName>
    </recommendedName>
</protein>
<dbReference type="AlphaFoldDB" id="A0AAV3RNT4"/>
<dbReference type="InterPro" id="IPR021864">
    <property type="entry name" value="DUF3475"/>
</dbReference>
<dbReference type="PANTHER" id="PTHR31371:SF20">
    <property type="entry name" value="OS12G0146500 PROTEIN"/>
    <property type="match status" value="1"/>
</dbReference>
<feature type="domain" description="DUF668" evidence="2">
    <location>
        <begin position="436"/>
        <end position="526"/>
    </location>
</feature>
<evidence type="ECO:0000313" key="4">
    <source>
        <dbReference type="EMBL" id="GAA0182992.1"/>
    </source>
</evidence>
<accession>A0AAV3RNT4</accession>
<evidence type="ECO:0008006" key="6">
    <source>
        <dbReference type="Google" id="ProtNLM"/>
    </source>
</evidence>
<comment type="caution">
    <text evidence="4">The sequence shown here is derived from an EMBL/GenBank/DDBJ whole genome shotgun (WGS) entry which is preliminary data.</text>
</comment>
<dbReference type="InterPro" id="IPR007700">
    <property type="entry name" value="DUF668"/>
</dbReference>
<name>A0AAV3RNT4_LITER</name>